<reference evidence="2 3" key="1">
    <citation type="submission" date="2020-07" db="EMBL/GenBank/DDBJ databases">
        <title>Complete genome sequence of Burkholderia gladioli phage Maja.</title>
        <authorList>
            <person name="Yu Z."/>
            <person name="Yao G.W."/>
            <person name="Guadalupe Vizoso-Pinto M."/>
            <person name="Sun L."/>
            <person name="Le T."/>
            <person name="Gonzalez C."/>
            <person name="Young R."/>
            <person name="Liu M."/>
        </authorList>
    </citation>
    <scope>NUCLEOTIDE SEQUENCE [LARGE SCALE GENOMIC DNA]</scope>
</reference>
<gene>
    <name evidence="2" type="ORF">CPT_Maja_007</name>
</gene>
<sequence>MPLSSGTSKQAREKNIETEIKSGKDPKQAVAIGYAKQRENIAKKSHDAASIKAIYDKLCNVVSKM</sequence>
<organism evidence="2 3">
    <name type="scientific">Burkholderia phage Maja</name>
    <dbReference type="NCBI Taxonomy" id="2767571"/>
    <lineage>
        <taxon>Viruses</taxon>
        <taxon>Duplodnaviria</taxon>
        <taxon>Heunggongvirae</taxon>
        <taxon>Uroviricota</taxon>
        <taxon>Caudoviricetes</taxon>
        <taxon>Lindbergviridae</taxon>
        <taxon>Gladiolivirus</taxon>
        <taxon>Gladiolivirus maja</taxon>
    </lineage>
</organism>
<accession>A0A7S6TXB0</accession>
<evidence type="ECO:0000256" key="1">
    <source>
        <dbReference type="SAM" id="MobiDB-lite"/>
    </source>
</evidence>
<keyword evidence="3" id="KW-1185">Reference proteome</keyword>
<protein>
    <submittedName>
        <fullName evidence="2">Uncharacterized protein</fullName>
    </submittedName>
</protein>
<dbReference type="EMBL" id="MT708549">
    <property type="protein sequence ID" value="QOV06227.1"/>
    <property type="molecule type" value="Genomic_DNA"/>
</dbReference>
<proteinExistence type="predicted"/>
<feature type="region of interest" description="Disordered" evidence="1">
    <location>
        <begin position="1"/>
        <end position="24"/>
    </location>
</feature>
<evidence type="ECO:0000313" key="2">
    <source>
        <dbReference type="EMBL" id="QOV06227.1"/>
    </source>
</evidence>
<dbReference type="Proteomes" id="UP000593952">
    <property type="component" value="Segment"/>
</dbReference>
<name>A0A7S6TXB0_9CAUD</name>
<evidence type="ECO:0000313" key="3">
    <source>
        <dbReference type="Proteomes" id="UP000593952"/>
    </source>
</evidence>
<feature type="compositionally biased region" description="Basic and acidic residues" evidence="1">
    <location>
        <begin position="10"/>
        <end position="24"/>
    </location>
</feature>